<dbReference type="RefSeq" id="WP_145249051.1">
    <property type="nucleotide sequence ID" value="NZ_CP036278.1"/>
</dbReference>
<accession>A0A518ASM4</accession>
<proteinExistence type="predicted"/>
<dbReference type="Proteomes" id="UP000315750">
    <property type="component" value="Chromosome"/>
</dbReference>
<dbReference type="EMBL" id="CP036278">
    <property type="protein sequence ID" value="QDU57728.1"/>
    <property type="molecule type" value="Genomic_DNA"/>
</dbReference>
<reference evidence="1 2" key="1">
    <citation type="submission" date="2019-02" db="EMBL/GenBank/DDBJ databases">
        <title>Deep-cultivation of Planctomycetes and their phenomic and genomic characterization uncovers novel biology.</title>
        <authorList>
            <person name="Wiegand S."/>
            <person name="Jogler M."/>
            <person name="Boedeker C."/>
            <person name="Pinto D."/>
            <person name="Vollmers J."/>
            <person name="Rivas-Marin E."/>
            <person name="Kohn T."/>
            <person name="Peeters S.H."/>
            <person name="Heuer A."/>
            <person name="Rast P."/>
            <person name="Oberbeckmann S."/>
            <person name="Bunk B."/>
            <person name="Jeske O."/>
            <person name="Meyerdierks A."/>
            <person name="Storesund J.E."/>
            <person name="Kallscheuer N."/>
            <person name="Luecker S."/>
            <person name="Lage O.M."/>
            <person name="Pohl T."/>
            <person name="Merkel B.J."/>
            <person name="Hornburger P."/>
            <person name="Mueller R.-W."/>
            <person name="Bruemmer F."/>
            <person name="Labrenz M."/>
            <person name="Spormann A.M."/>
            <person name="Op den Camp H."/>
            <person name="Overmann J."/>
            <person name="Amann R."/>
            <person name="Jetten M.S.M."/>
            <person name="Mascher T."/>
            <person name="Medema M.H."/>
            <person name="Devos D.P."/>
            <person name="Kaster A.-K."/>
            <person name="Ovreas L."/>
            <person name="Rohde M."/>
            <person name="Galperin M.Y."/>
            <person name="Jogler C."/>
        </authorList>
    </citation>
    <scope>NUCLEOTIDE SEQUENCE [LARGE SCALE GENOMIC DNA]</scope>
    <source>
        <strain evidence="1 2">Pan181</strain>
    </source>
</reference>
<sequence>MSLDTPEDFAQLGEHLQQIDPVFQEFLKAHEYRDNTGTLGRYPHRSAVQESEIQRKIDLYMENNRSTGRPYEEFESSVPYSLWAGAWVDDVGQRYSDGGEMIFERLPFDQIAPKLAAYLTQAAAFLAPYTKEQLIAECKPFSLG</sequence>
<keyword evidence="2" id="KW-1185">Reference proteome</keyword>
<dbReference type="OrthoDB" id="9968597at2"/>
<protein>
    <submittedName>
        <fullName evidence="1">Uncharacterized protein</fullName>
    </submittedName>
</protein>
<organism evidence="1 2">
    <name type="scientific">Aeoliella mucimassa</name>
    <dbReference type="NCBI Taxonomy" id="2527972"/>
    <lineage>
        <taxon>Bacteria</taxon>
        <taxon>Pseudomonadati</taxon>
        <taxon>Planctomycetota</taxon>
        <taxon>Planctomycetia</taxon>
        <taxon>Pirellulales</taxon>
        <taxon>Lacipirellulaceae</taxon>
        <taxon>Aeoliella</taxon>
    </lineage>
</organism>
<name>A0A518ASM4_9BACT</name>
<evidence type="ECO:0000313" key="1">
    <source>
        <dbReference type="EMBL" id="QDU57728.1"/>
    </source>
</evidence>
<gene>
    <name evidence="1" type="ORF">Pan181_39500</name>
</gene>
<dbReference type="KEGG" id="amuc:Pan181_39500"/>
<dbReference type="AlphaFoldDB" id="A0A518ASM4"/>
<evidence type="ECO:0000313" key="2">
    <source>
        <dbReference type="Proteomes" id="UP000315750"/>
    </source>
</evidence>